<name>A0A2I1K7C3_9LACT</name>
<dbReference type="Gene3D" id="1.10.10.10">
    <property type="entry name" value="Winged helix-like DNA-binding domain superfamily/Winged helix DNA-binding domain"/>
    <property type="match status" value="1"/>
</dbReference>
<reference evidence="3 4" key="1">
    <citation type="submission" date="2017-12" db="EMBL/GenBank/DDBJ databases">
        <title>Phylogenetic diversity of female urinary microbiome.</title>
        <authorList>
            <person name="Thomas-White K."/>
            <person name="Wolfe A.J."/>
        </authorList>
    </citation>
    <scope>NUCLEOTIDE SEQUENCE [LARGE SCALE GENOMIC DNA]</scope>
    <source>
        <strain evidence="3 4">UMB0844</strain>
    </source>
</reference>
<proteinExistence type="inferred from homology"/>
<dbReference type="Proteomes" id="UP000234775">
    <property type="component" value="Unassembled WGS sequence"/>
</dbReference>
<dbReference type="EMBL" id="PKGZ01000002">
    <property type="protein sequence ID" value="PKY91502.1"/>
    <property type="molecule type" value="Genomic_DNA"/>
</dbReference>
<dbReference type="InterPro" id="IPR010921">
    <property type="entry name" value="Trp_repressor/repl_initiator"/>
</dbReference>
<dbReference type="PANTHER" id="PTHR33795">
    <property type="entry name" value="INSERTION ELEMENT IS150 PROTEIN INSJ"/>
    <property type="match status" value="1"/>
</dbReference>
<dbReference type="InterPro" id="IPR055247">
    <property type="entry name" value="InsJ-like_HTH"/>
</dbReference>
<dbReference type="AlphaFoldDB" id="A0A2I1K7C3"/>
<evidence type="ECO:0000313" key="4">
    <source>
        <dbReference type="Proteomes" id="UP000234775"/>
    </source>
</evidence>
<evidence type="ECO:0000256" key="1">
    <source>
        <dbReference type="ARBA" id="ARBA00038232"/>
    </source>
</evidence>
<dbReference type="SUPFAM" id="SSF48295">
    <property type="entry name" value="TrpR-like"/>
    <property type="match status" value="1"/>
</dbReference>
<accession>A0A2I1K7C3</accession>
<dbReference type="PANTHER" id="PTHR33795:SF1">
    <property type="entry name" value="INSERTION ELEMENT IS150 PROTEIN INSJ"/>
    <property type="match status" value="1"/>
</dbReference>
<dbReference type="RefSeq" id="WP_101659668.1">
    <property type="nucleotide sequence ID" value="NZ_PKGZ01000002.1"/>
</dbReference>
<sequence>MSKYSYQFKKEVVQAYLEGKGSCAFFAKQYGIKRKSQIRRWIANYKAYGDKGLLRSRKQNSYSFETKLAIVQLYLSSELS</sequence>
<feature type="domain" description="Insertion element IS150 protein InsJ-like helix-turn-helix" evidence="2">
    <location>
        <begin position="8"/>
        <end position="58"/>
    </location>
</feature>
<dbReference type="Pfam" id="PF13518">
    <property type="entry name" value="HTH_28"/>
    <property type="match status" value="1"/>
</dbReference>
<organism evidence="3 4">
    <name type="scientific">Aerococcus christensenii</name>
    <dbReference type="NCBI Taxonomy" id="87541"/>
    <lineage>
        <taxon>Bacteria</taxon>
        <taxon>Bacillati</taxon>
        <taxon>Bacillota</taxon>
        <taxon>Bacilli</taxon>
        <taxon>Lactobacillales</taxon>
        <taxon>Aerococcaceae</taxon>
        <taxon>Aerococcus</taxon>
    </lineage>
</organism>
<dbReference type="GO" id="GO:0043565">
    <property type="term" value="F:sequence-specific DNA binding"/>
    <property type="evidence" value="ECO:0007669"/>
    <property type="project" value="InterPro"/>
</dbReference>
<evidence type="ECO:0000259" key="2">
    <source>
        <dbReference type="Pfam" id="PF13518"/>
    </source>
</evidence>
<dbReference type="InterPro" id="IPR036388">
    <property type="entry name" value="WH-like_DNA-bd_sf"/>
</dbReference>
<comment type="caution">
    <text evidence="3">The sequence shown here is derived from an EMBL/GenBank/DDBJ whole genome shotgun (WGS) entry which is preliminary data.</text>
</comment>
<protein>
    <recommendedName>
        <fullName evidence="2">Insertion element IS150 protein InsJ-like helix-turn-helix domain-containing protein</fullName>
    </recommendedName>
</protein>
<comment type="similarity">
    <text evidence="1">Belongs to the IS150/IS1296 orfA family.</text>
</comment>
<keyword evidence="4" id="KW-1185">Reference proteome</keyword>
<gene>
    <name evidence="3" type="ORF">CYJ27_02160</name>
</gene>
<evidence type="ECO:0000313" key="3">
    <source>
        <dbReference type="EMBL" id="PKY91502.1"/>
    </source>
</evidence>
<dbReference type="InterPro" id="IPR052057">
    <property type="entry name" value="IS150/IS1296_orfA-like"/>
</dbReference>